<evidence type="ECO:0000256" key="2">
    <source>
        <dbReference type="ARBA" id="ARBA00004651"/>
    </source>
</evidence>
<name>K9EAN1_9LACT</name>
<evidence type="ECO:0000256" key="5">
    <source>
        <dbReference type="ARBA" id="ARBA00022679"/>
    </source>
</evidence>
<protein>
    <recommendedName>
        <fullName evidence="3">histidine kinase</fullName>
        <ecNumber evidence="3">2.7.13.3</ecNumber>
    </recommendedName>
</protein>
<dbReference type="EC" id="2.7.13.3" evidence="3"/>
<comment type="caution">
    <text evidence="13">The sequence shown here is derived from an EMBL/GenBank/DDBJ whole genome shotgun (WGS) entry which is preliminary data.</text>
</comment>
<dbReference type="InterPro" id="IPR003594">
    <property type="entry name" value="HATPase_dom"/>
</dbReference>
<accession>K9EAN1</accession>
<evidence type="ECO:0000313" key="13">
    <source>
        <dbReference type="EMBL" id="EKU94294.1"/>
    </source>
</evidence>
<evidence type="ECO:0000256" key="7">
    <source>
        <dbReference type="ARBA" id="ARBA00022777"/>
    </source>
</evidence>
<keyword evidence="6 11" id="KW-0812">Transmembrane</keyword>
<dbReference type="STRING" id="883081.HMPREF9698_00326"/>
<keyword evidence="9" id="KW-0902">Two-component regulatory system</keyword>
<dbReference type="OrthoDB" id="9780487at2"/>
<dbReference type="Pfam" id="PF02518">
    <property type="entry name" value="HATPase_c"/>
    <property type="match status" value="1"/>
</dbReference>
<dbReference type="GO" id="GO:0016036">
    <property type="term" value="P:cellular response to phosphate starvation"/>
    <property type="evidence" value="ECO:0007669"/>
    <property type="project" value="TreeGrafter"/>
</dbReference>
<gene>
    <name evidence="13" type="ORF">HMPREF9698_00326</name>
</gene>
<dbReference type="GO" id="GO:0000155">
    <property type="term" value="F:phosphorelay sensor kinase activity"/>
    <property type="evidence" value="ECO:0007669"/>
    <property type="project" value="TreeGrafter"/>
</dbReference>
<dbReference type="GO" id="GO:0004721">
    <property type="term" value="F:phosphoprotein phosphatase activity"/>
    <property type="evidence" value="ECO:0007669"/>
    <property type="project" value="TreeGrafter"/>
</dbReference>
<keyword evidence="7" id="KW-0418">Kinase</keyword>
<dbReference type="PROSITE" id="PS50109">
    <property type="entry name" value="HIS_KIN"/>
    <property type="match status" value="1"/>
</dbReference>
<dbReference type="eggNOG" id="COG2205">
    <property type="taxonomic scope" value="Bacteria"/>
</dbReference>
<feature type="domain" description="Histidine kinase" evidence="12">
    <location>
        <begin position="95"/>
        <end position="292"/>
    </location>
</feature>
<dbReference type="InterPro" id="IPR036890">
    <property type="entry name" value="HATPase_C_sf"/>
</dbReference>
<dbReference type="SMART" id="SM00387">
    <property type="entry name" value="HATPase_c"/>
    <property type="match status" value="1"/>
</dbReference>
<sequence>MGSFLKRESLSLSILTLSILVFGLVYWLLNLPIYGFLLATSLIIFLSLVLFGVKYSQYQKEEKLKKAYQELDQAYKQLKNIQSQDYQKLEDYFILWIHQIKTPLTAAKLLARDQKLRELDPLLLKIENYSQLAMSFLKLNKPETDLNIACVSLDDLMKPLLRKYSSQFIQTKTKLIYQPILKKVITDANWSQLMIEQVLNNALKYAAGTSVHIYFEDKSLFIEDRGVGISEVDLPKIFDKGYSGFNGKLNQKSTGLGLFIVQSISRRLNHPIQVESNIGQGSRFQIEFPDQPQANF</sequence>
<dbReference type="AlphaFoldDB" id="K9EAN1"/>
<dbReference type="PANTHER" id="PTHR45453:SF2">
    <property type="entry name" value="HISTIDINE KINASE"/>
    <property type="match status" value="1"/>
</dbReference>
<feature type="transmembrane region" description="Helical" evidence="11">
    <location>
        <begin position="12"/>
        <end position="29"/>
    </location>
</feature>
<dbReference type="PANTHER" id="PTHR45453">
    <property type="entry name" value="PHOSPHATE REGULON SENSOR PROTEIN PHOR"/>
    <property type="match status" value="1"/>
</dbReference>
<dbReference type="PATRIC" id="fig|883081.3.peg.329"/>
<evidence type="ECO:0000256" key="9">
    <source>
        <dbReference type="ARBA" id="ARBA00023012"/>
    </source>
</evidence>
<keyword evidence="8 11" id="KW-1133">Transmembrane helix</keyword>
<keyword evidence="4" id="KW-1003">Cell membrane</keyword>
<dbReference type="RefSeq" id="WP_003776685.1">
    <property type="nucleotide sequence ID" value="NZ_JH992957.1"/>
</dbReference>
<comment type="subcellular location">
    <subcellularLocation>
        <location evidence="2">Cell membrane</location>
        <topology evidence="2">Multi-pass membrane protein</topology>
    </subcellularLocation>
</comment>
<proteinExistence type="predicted"/>
<dbReference type="SUPFAM" id="SSF55874">
    <property type="entry name" value="ATPase domain of HSP90 chaperone/DNA topoisomerase II/histidine kinase"/>
    <property type="match status" value="1"/>
</dbReference>
<evidence type="ECO:0000256" key="10">
    <source>
        <dbReference type="ARBA" id="ARBA00023136"/>
    </source>
</evidence>
<dbReference type="EMBL" id="AGXA01000004">
    <property type="protein sequence ID" value="EKU94294.1"/>
    <property type="molecule type" value="Genomic_DNA"/>
</dbReference>
<dbReference type="Proteomes" id="UP000009875">
    <property type="component" value="Unassembled WGS sequence"/>
</dbReference>
<organism evidence="13 14">
    <name type="scientific">Alloiococcus otitis ATCC 51267</name>
    <dbReference type="NCBI Taxonomy" id="883081"/>
    <lineage>
        <taxon>Bacteria</taxon>
        <taxon>Bacillati</taxon>
        <taxon>Bacillota</taxon>
        <taxon>Bacilli</taxon>
        <taxon>Lactobacillales</taxon>
        <taxon>Carnobacteriaceae</taxon>
        <taxon>Alloiococcus</taxon>
    </lineage>
</organism>
<dbReference type="PRINTS" id="PR00344">
    <property type="entry name" value="BCTRLSENSOR"/>
</dbReference>
<evidence type="ECO:0000256" key="1">
    <source>
        <dbReference type="ARBA" id="ARBA00000085"/>
    </source>
</evidence>
<dbReference type="InterPro" id="IPR004358">
    <property type="entry name" value="Sig_transdc_His_kin-like_C"/>
</dbReference>
<evidence type="ECO:0000256" key="8">
    <source>
        <dbReference type="ARBA" id="ARBA00022989"/>
    </source>
</evidence>
<dbReference type="InterPro" id="IPR050351">
    <property type="entry name" value="BphY/WalK/GraS-like"/>
</dbReference>
<keyword evidence="5" id="KW-0808">Transferase</keyword>
<dbReference type="GO" id="GO:0005886">
    <property type="term" value="C:plasma membrane"/>
    <property type="evidence" value="ECO:0007669"/>
    <property type="project" value="UniProtKB-SubCell"/>
</dbReference>
<evidence type="ECO:0000256" key="3">
    <source>
        <dbReference type="ARBA" id="ARBA00012438"/>
    </source>
</evidence>
<evidence type="ECO:0000256" key="4">
    <source>
        <dbReference type="ARBA" id="ARBA00022475"/>
    </source>
</evidence>
<evidence type="ECO:0000259" key="12">
    <source>
        <dbReference type="PROSITE" id="PS50109"/>
    </source>
</evidence>
<keyword evidence="14" id="KW-1185">Reference proteome</keyword>
<dbReference type="InterPro" id="IPR005467">
    <property type="entry name" value="His_kinase_dom"/>
</dbReference>
<feature type="transmembrane region" description="Helical" evidence="11">
    <location>
        <begin position="35"/>
        <end position="56"/>
    </location>
</feature>
<dbReference type="Gene3D" id="3.30.565.10">
    <property type="entry name" value="Histidine kinase-like ATPase, C-terminal domain"/>
    <property type="match status" value="1"/>
</dbReference>
<evidence type="ECO:0000313" key="14">
    <source>
        <dbReference type="Proteomes" id="UP000009875"/>
    </source>
</evidence>
<reference evidence="13 14" key="1">
    <citation type="submission" date="2012-09" db="EMBL/GenBank/DDBJ databases">
        <title>The Genome Sequence of Alloiococcus otitis ATCC 51267.</title>
        <authorList>
            <consortium name="The Broad Institute Genome Sequencing Platform"/>
            <person name="Earl A."/>
            <person name="Ward D."/>
            <person name="Feldgarden M."/>
            <person name="Gevers D."/>
            <person name="Huys G."/>
            <person name="Walker B."/>
            <person name="Young S.K."/>
            <person name="Zeng Q."/>
            <person name="Gargeya S."/>
            <person name="Fitzgerald M."/>
            <person name="Haas B."/>
            <person name="Abouelleil A."/>
            <person name="Alvarado L."/>
            <person name="Arachchi H.M."/>
            <person name="Berlin A.M."/>
            <person name="Chapman S.B."/>
            <person name="Goldberg J."/>
            <person name="Griggs A."/>
            <person name="Gujja S."/>
            <person name="Hansen M."/>
            <person name="Howarth C."/>
            <person name="Imamovic A."/>
            <person name="Larimer J."/>
            <person name="McCowen C."/>
            <person name="Montmayeur A."/>
            <person name="Murphy C."/>
            <person name="Neiman D."/>
            <person name="Pearson M."/>
            <person name="Priest M."/>
            <person name="Roberts A."/>
            <person name="Saif S."/>
            <person name="Shea T."/>
            <person name="Sisk P."/>
            <person name="Sykes S."/>
            <person name="Wortman J."/>
            <person name="Nusbaum C."/>
            <person name="Birren B."/>
        </authorList>
    </citation>
    <scope>NUCLEOTIDE SEQUENCE [LARGE SCALE GENOMIC DNA]</scope>
    <source>
        <strain evidence="13 14">ATCC 51267</strain>
    </source>
</reference>
<comment type="catalytic activity">
    <reaction evidence="1">
        <text>ATP + protein L-histidine = ADP + protein N-phospho-L-histidine.</text>
        <dbReference type="EC" id="2.7.13.3"/>
    </reaction>
</comment>
<keyword evidence="10 11" id="KW-0472">Membrane</keyword>
<evidence type="ECO:0000256" key="11">
    <source>
        <dbReference type="SAM" id="Phobius"/>
    </source>
</evidence>
<dbReference type="HOGENOM" id="CLU_000445_13_0_9"/>
<evidence type="ECO:0000256" key="6">
    <source>
        <dbReference type="ARBA" id="ARBA00022692"/>
    </source>
</evidence>